<gene>
    <name evidence="2" type="ORF">KGD84_18895</name>
</gene>
<dbReference type="Proteomes" id="UP000676079">
    <property type="component" value="Chromosome"/>
</dbReference>
<reference evidence="2 3" key="1">
    <citation type="submission" date="2021-05" db="EMBL/GenBank/DDBJ databases">
        <title>Direct Submission.</title>
        <authorList>
            <person name="Li K."/>
            <person name="Gao J."/>
        </authorList>
    </citation>
    <scope>NUCLEOTIDE SEQUENCE [LARGE SCALE GENOMIC DNA]</scope>
    <source>
        <strain evidence="2 3">Mg02</strain>
    </source>
</reference>
<evidence type="ECO:0000256" key="1">
    <source>
        <dbReference type="SAM" id="MobiDB-lite"/>
    </source>
</evidence>
<keyword evidence="3" id="KW-1185">Reference proteome</keyword>
<feature type="region of interest" description="Disordered" evidence="1">
    <location>
        <begin position="476"/>
        <end position="576"/>
    </location>
</feature>
<name>A0ABX8BEU5_9ACTN</name>
<feature type="region of interest" description="Disordered" evidence="1">
    <location>
        <begin position="379"/>
        <end position="421"/>
    </location>
</feature>
<feature type="compositionally biased region" description="Basic and acidic residues" evidence="1">
    <location>
        <begin position="547"/>
        <end position="557"/>
    </location>
</feature>
<sequence length="576" mass="65027">MPTDPDEAKEFRDQAKERDETHWCGLLLGGCGGRLILKVPEDKIPHFAHRADSNLCARMAQGREHIRGGQSADHLYARRHLRAWMREHPGTDATVQAPPEFKGLEEGRGCTELIMPTGGKPLRLVFTHDPDPELLRLAKSPQARDYVWLVRANEAVTRALVGNSVPHRLFRLEDDTDHDRALQVGFRDGTGEVEWVPLAECVLHGDHLTRSRPATPAPSNPAPRQAAVAETASAPDPVEQAAASLRQALAQGDAANVRTLAEVLRRRLTQQGVHSLPPHLVTEARALLREAAQAQPRRAKVIEVPRRVPTVEPYRPSLQARDPLREDVERHIGKLEWAEAKGHSRAYEDNRAALVELLNRPDTPTDLVDRIKQQLRHFPKDRFRRSEPWTPAPERRSRRRGQARGDRQTQPARHDVRRHAHLREALDTLRWAQERRMPDTYAHTRAQLERSLTEQADLPAGLREQIEAQLLRSPQGLFDRPVPTPAPPPSPALPSAPAPPPTPAPARPRQNDKKPQRKRGRAQRDTRQRREPTPQAKAEGGLLATARMDERSRKLLEQIRQPQPEQAPPEREQPTS</sequence>
<evidence type="ECO:0000313" key="2">
    <source>
        <dbReference type="EMBL" id="QUX20574.1"/>
    </source>
</evidence>
<protein>
    <submittedName>
        <fullName evidence="2">Uncharacterized protein</fullName>
    </submittedName>
</protein>
<dbReference type="EMBL" id="CP074133">
    <property type="protein sequence ID" value="QUX20574.1"/>
    <property type="molecule type" value="Genomic_DNA"/>
</dbReference>
<evidence type="ECO:0000313" key="3">
    <source>
        <dbReference type="Proteomes" id="UP000676079"/>
    </source>
</evidence>
<proteinExistence type="predicted"/>
<accession>A0ABX8BEU5</accession>
<feature type="compositionally biased region" description="Basic and acidic residues" evidence="1">
    <location>
        <begin position="522"/>
        <end position="532"/>
    </location>
</feature>
<feature type="region of interest" description="Disordered" evidence="1">
    <location>
        <begin position="209"/>
        <end position="237"/>
    </location>
</feature>
<dbReference type="RefSeq" id="WP_220561770.1">
    <property type="nucleotide sequence ID" value="NZ_CP074133.1"/>
</dbReference>
<feature type="compositionally biased region" description="Pro residues" evidence="1">
    <location>
        <begin position="482"/>
        <end position="506"/>
    </location>
</feature>
<organism evidence="2 3">
    <name type="scientific">Nocardiopsis changdeensis</name>
    <dbReference type="NCBI Taxonomy" id="2831969"/>
    <lineage>
        <taxon>Bacteria</taxon>
        <taxon>Bacillati</taxon>
        <taxon>Actinomycetota</taxon>
        <taxon>Actinomycetes</taxon>
        <taxon>Streptosporangiales</taxon>
        <taxon>Nocardiopsidaceae</taxon>
        <taxon>Nocardiopsis</taxon>
    </lineage>
</organism>